<feature type="region of interest" description="Disordered" evidence="1">
    <location>
        <begin position="1"/>
        <end position="23"/>
    </location>
</feature>
<keyword evidence="3" id="KW-1185">Reference proteome</keyword>
<sequence length="99" mass="10981">MHLNEVRVSFSDKTPTKPVGQSERPPLAVFLVTILSSTLGKVWHHWQQDVTAGSTADSSCSTDSRFQCGQDYEKMERATPTEQARHVCQTLCSVDSSKP</sequence>
<evidence type="ECO:0000313" key="3">
    <source>
        <dbReference type="Proteomes" id="UP000322234"/>
    </source>
</evidence>
<reference evidence="2" key="1">
    <citation type="submission" date="2019-10" db="EMBL/GenBank/DDBJ databases">
        <title>The sequence and de novo assembly of the wild yak genome.</title>
        <authorList>
            <person name="Liu Y."/>
        </authorList>
    </citation>
    <scope>NUCLEOTIDE SEQUENCE [LARGE SCALE GENOMIC DNA]</scope>
    <source>
        <strain evidence="2">WY2019</strain>
    </source>
</reference>
<evidence type="ECO:0000256" key="1">
    <source>
        <dbReference type="SAM" id="MobiDB-lite"/>
    </source>
</evidence>
<dbReference type="Proteomes" id="UP000322234">
    <property type="component" value="Unassembled WGS sequence"/>
</dbReference>
<organism evidence="2 3">
    <name type="scientific">Bos mutus</name>
    <name type="common">wild yak</name>
    <dbReference type="NCBI Taxonomy" id="72004"/>
    <lineage>
        <taxon>Eukaryota</taxon>
        <taxon>Metazoa</taxon>
        <taxon>Chordata</taxon>
        <taxon>Craniata</taxon>
        <taxon>Vertebrata</taxon>
        <taxon>Euteleostomi</taxon>
        <taxon>Mammalia</taxon>
        <taxon>Eutheria</taxon>
        <taxon>Laurasiatheria</taxon>
        <taxon>Artiodactyla</taxon>
        <taxon>Ruminantia</taxon>
        <taxon>Pecora</taxon>
        <taxon>Bovidae</taxon>
        <taxon>Bovinae</taxon>
        <taxon>Bos</taxon>
    </lineage>
</organism>
<protein>
    <submittedName>
        <fullName evidence="2">Uncharacterized protein</fullName>
    </submittedName>
</protein>
<dbReference type="EMBL" id="VBQZ03000059">
    <property type="protein sequence ID" value="MXQ89848.1"/>
    <property type="molecule type" value="Genomic_DNA"/>
</dbReference>
<evidence type="ECO:0000313" key="2">
    <source>
        <dbReference type="EMBL" id="MXQ89848.1"/>
    </source>
</evidence>
<dbReference type="AlphaFoldDB" id="A0A6B0RI54"/>
<comment type="caution">
    <text evidence="2">The sequence shown here is derived from an EMBL/GenBank/DDBJ whole genome shotgun (WGS) entry which is preliminary data.</text>
</comment>
<proteinExistence type="predicted"/>
<accession>A0A6B0RI54</accession>
<name>A0A6B0RI54_9CETA</name>
<gene>
    <name evidence="2" type="ORF">E5288_WYG020528</name>
</gene>